<dbReference type="SUPFAM" id="SSF103247">
    <property type="entry name" value="TT1751-like"/>
    <property type="match status" value="1"/>
</dbReference>
<keyword evidence="3" id="KW-1185">Reference proteome</keyword>
<evidence type="ECO:0000313" key="2">
    <source>
        <dbReference type="EMBL" id="MCG7504032.1"/>
    </source>
</evidence>
<dbReference type="Proteomes" id="UP001201701">
    <property type="component" value="Unassembled WGS sequence"/>
</dbReference>
<feature type="domain" description="DUF302" evidence="1">
    <location>
        <begin position="38"/>
        <end position="92"/>
    </location>
</feature>
<accession>A0ABS9Q9F5</accession>
<proteinExistence type="predicted"/>
<dbReference type="InterPro" id="IPR035923">
    <property type="entry name" value="TT1751-like_sf"/>
</dbReference>
<reference evidence="2 3" key="1">
    <citation type="submission" date="2022-02" db="EMBL/GenBank/DDBJ databases">
        <title>Draft genome sequence of Mezorhizobium retamae strain IRAMC:0171 isolated from Retama raetam nodules.</title>
        <authorList>
            <person name="Bengaied R."/>
            <person name="Sbissi I."/>
            <person name="Huber K."/>
            <person name="Ghodbane F."/>
            <person name="Nouioui I."/>
            <person name="Tarhouni M."/>
            <person name="Gtari M."/>
        </authorList>
    </citation>
    <scope>NUCLEOTIDE SEQUENCE [LARGE SCALE GENOMIC DNA]</scope>
    <source>
        <strain evidence="2 3">IRAMC:0171</strain>
    </source>
</reference>
<name>A0ABS9Q9F5_9HYPH</name>
<dbReference type="RefSeq" id="WP_239361991.1">
    <property type="nucleotide sequence ID" value="NZ_JAKREW010000001.1"/>
</dbReference>
<dbReference type="Gene3D" id="3.30.310.70">
    <property type="entry name" value="TT1751-like domain"/>
    <property type="match status" value="1"/>
</dbReference>
<dbReference type="Pfam" id="PF03625">
    <property type="entry name" value="DUF302"/>
    <property type="match status" value="1"/>
</dbReference>
<dbReference type="EMBL" id="JAKREW010000001">
    <property type="protein sequence ID" value="MCG7504032.1"/>
    <property type="molecule type" value="Genomic_DNA"/>
</dbReference>
<dbReference type="CDD" id="cd14797">
    <property type="entry name" value="DUF302"/>
    <property type="match status" value="1"/>
</dbReference>
<sequence>MNDSEGIVSVESRFEVPETLDRLAETVTGLGLYIFARIDHAAGAREAGMTLRPTQLLIFGNPKGGTPLMQDRQIASVDLPMKALTWEDQGGKI</sequence>
<gene>
    <name evidence="2" type="ORF">L4923_03265</name>
</gene>
<evidence type="ECO:0000313" key="3">
    <source>
        <dbReference type="Proteomes" id="UP001201701"/>
    </source>
</evidence>
<dbReference type="InterPro" id="IPR005180">
    <property type="entry name" value="DUF302"/>
</dbReference>
<evidence type="ECO:0000259" key="1">
    <source>
        <dbReference type="Pfam" id="PF03625"/>
    </source>
</evidence>
<protein>
    <submittedName>
        <fullName evidence="2">DUF302 domain-containing protein</fullName>
    </submittedName>
</protein>
<organism evidence="2 3">
    <name type="scientific">Mesorhizobium retamae</name>
    <dbReference type="NCBI Taxonomy" id="2912854"/>
    <lineage>
        <taxon>Bacteria</taxon>
        <taxon>Pseudomonadati</taxon>
        <taxon>Pseudomonadota</taxon>
        <taxon>Alphaproteobacteria</taxon>
        <taxon>Hyphomicrobiales</taxon>
        <taxon>Phyllobacteriaceae</taxon>
        <taxon>Mesorhizobium</taxon>
    </lineage>
</organism>
<comment type="caution">
    <text evidence="2">The sequence shown here is derived from an EMBL/GenBank/DDBJ whole genome shotgun (WGS) entry which is preliminary data.</text>
</comment>